<comment type="similarity">
    <text evidence="1 5">Belongs to the TCP-1 chaperonin family.</text>
</comment>
<dbReference type="SUPFAM" id="SSF52029">
    <property type="entry name" value="GroEL apical domain-like"/>
    <property type="match status" value="1"/>
</dbReference>
<organism evidence="6 7">
    <name type="scientific">Methanimicrococcus hongohii</name>
    <dbReference type="NCBI Taxonomy" id="3028295"/>
    <lineage>
        <taxon>Archaea</taxon>
        <taxon>Methanobacteriati</taxon>
        <taxon>Methanobacteriota</taxon>
        <taxon>Stenosarchaea group</taxon>
        <taxon>Methanomicrobia</taxon>
        <taxon>Methanosarcinales</taxon>
        <taxon>Methanosarcinaceae</taxon>
        <taxon>Methanimicrococcus</taxon>
    </lineage>
</organism>
<dbReference type="NCBIfam" id="NF041082">
    <property type="entry name" value="thermosome_alpha"/>
    <property type="match status" value="1"/>
</dbReference>
<protein>
    <submittedName>
        <fullName evidence="6">60 kDa chaperonin</fullName>
    </submittedName>
</protein>
<gene>
    <name evidence="6" type="primary">groL_3</name>
    <name evidence="6" type="ORF">MmiHf6_17570</name>
</gene>
<dbReference type="GO" id="GO:0005524">
    <property type="term" value="F:ATP binding"/>
    <property type="evidence" value="ECO:0007669"/>
    <property type="project" value="UniProtKB-KW"/>
</dbReference>
<dbReference type="InterPro" id="IPR053374">
    <property type="entry name" value="TCP-1_chaperonin"/>
</dbReference>
<dbReference type="InterPro" id="IPR017998">
    <property type="entry name" value="Chaperone_TCP-1"/>
</dbReference>
<name>A0AA96VAD6_9EURY</name>
<evidence type="ECO:0000313" key="7">
    <source>
        <dbReference type="Proteomes" id="UP001302978"/>
    </source>
</evidence>
<dbReference type="InterPro" id="IPR002423">
    <property type="entry name" value="Cpn60/GroEL/TCP-1"/>
</dbReference>
<dbReference type="GO" id="GO:0140662">
    <property type="term" value="F:ATP-dependent protein folding chaperone"/>
    <property type="evidence" value="ECO:0007669"/>
    <property type="project" value="InterPro"/>
</dbReference>
<dbReference type="PRINTS" id="PR00304">
    <property type="entry name" value="TCOMPLEXTCP1"/>
</dbReference>
<dbReference type="InterPro" id="IPR027409">
    <property type="entry name" value="GroEL-like_apical_dom_sf"/>
</dbReference>
<dbReference type="InterPro" id="IPR027413">
    <property type="entry name" value="GROEL-like_equatorial_sf"/>
</dbReference>
<dbReference type="GeneID" id="85196375"/>
<keyword evidence="4 5" id="KW-0143">Chaperone</keyword>
<dbReference type="AlphaFoldDB" id="A0AA96VAD6"/>
<dbReference type="Gene3D" id="3.30.260.10">
    <property type="entry name" value="TCP-1-like chaperonin intermediate domain"/>
    <property type="match status" value="1"/>
</dbReference>
<keyword evidence="2 5" id="KW-0547">Nucleotide-binding</keyword>
<dbReference type="Pfam" id="PF00118">
    <property type="entry name" value="Cpn60_TCP1"/>
    <property type="match status" value="1"/>
</dbReference>
<dbReference type="InterPro" id="IPR054827">
    <property type="entry name" value="thermosome_alpha"/>
</dbReference>
<proteinExistence type="inferred from homology"/>
<accession>A0AA96VAD6</accession>
<dbReference type="Gene3D" id="1.10.560.10">
    <property type="entry name" value="GroEL-like equatorial domain"/>
    <property type="match status" value="1"/>
</dbReference>
<dbReference type="SUPFAM" id="SSF48592">
    <property type="entry name" value="GroEL equatorial domain-like"/>
    <property type="match status" value="1"/>
</dbReference>
<dbReference type="SUPFAM" id="SSF54849">
    <property type="entry name" value="GroEL-intermediate domain like"/>
    <property type="match status" value="1"/>
</dbReference>
<dbReference type="NCBIfam" id="NF041083">
    <property type="entry name" value="thermosome_beta"/>
    <property type="match status" value="1"/>
</dbReference>
<reference evidence="6 7" key="1">
    <citation type="submission" date="2023-07" db="EMBL/GenBank/DDBJ databases">
        <title>Closed genoem sequence of Methanomicrococcus sp. Hf6.</title>
        <authorList>
            <person name="Poehlein A."/>
            <person name="Protasov E."/>
            <person name="Platt K."/>
            <person name="Reeh H."/>
            <person name="Daniel R."/>
            <person name="Brune A."/>
        </authorList>
    </citation>
    <scope>NUCLEOTIDE SEQUENCE [LARGE SCALE GENOMIC DNA]</scope>
    <source>
        <strain evidence="6 7">Hf6</strain>
    </source>
</reference>
<evidence type="ECO:0000256" key="2">
    <source>
        <dbReference type="ARBA" id="ARBA00022741"/>
    </source>
</evidence>
<evidence type="ECO:0000256" key="4">
    <source>
        <dbReference type="ARBA" id="ARBA00023186"/>
    </source>
</evidence>
<evidence type="ECO:0000256" key="3">
    <source>
        <dbReference type="ARBA" id="ARBA00022840"/>
    </source>
</evidence>
<evidence type="ECO:0000313" key="6">
    <source>
        <dbReference type="EMBL" id="WNY24421.1"/>
    </source>
</evidence>
<keyword evidence="3 5" id="KW-0067">ATP-binding</keyword>
<dbReference type="Proteomes" id="UP001302978">
    <property type="component" value="Chromosome"/>
</dbReference>
<dbReference type="KEGG" id="mehf:MmiHf6_17570"/>
<keyword evidence="7" id="KW-1185">Reference proteome</keyword>
<dbReference type="Gene3D" id="3.50.7.10">
    <property type="entry name" value="GroEL"/>
    <property type="match status" value="1"/>
</dbReference>
<sequence length="549" mass="59188">MANTGPIIVLDPGKERTRGNEALFMNISAAKAVAGLVQSTLGPKGMDKMLINKMGQVSMTNDGVNILKDIGIEHPAAKMIVEVARSVESTAGDGTTSSVIFSAALLDKAEKLVRKGIHPSAIIKGYRIAETKALELMENSAIDVSKDNREDLLKKVAMTAITGKAPDIQKEHLADLCVQAAEIVEENGFVDVRTKIIRVVELQRRIEESEVVEGIALNTGALSKKAPKRIENPKIVLLDTEIVANKTKTGSVMVVSSPEERQKIIDSERNDLTAIAKKIVDTGANAVFSTKVVRGAVLEYFEKHDVFVSRPMEEKDIENVSYATGAKIIRNPKEITEADLGYADLLERDTRNGGGKTFIRGGRNSKVATIVVRGETLQHADSVDTALDDALWVIKSVIEDGKIVAGGGASEMEVALGLNAFAPTAGGYDQRVIAAYAEALEELPRTLIRNGGLDVIDLSLALRAEHAKNKNAGINVFTGKITDMLEAGVVDPYRVKVNTIKAATEAAVMILRIDDMLRATVTRDIPDAPPQHLAASYNGMAPPQMNERR</sequence>
<evidence type="ECO:0000256" key="5">
    <source>
        <dbReference type="RuleBase" id="RU004187"/>
    </source>
</evidence>
<dbReference type="RefSeq" id="WP_316557604.1">
    <property type="nucleotide sequence ID" value="NZ_CP131059.1"/>
</dbReference>
<dbReference type="EMBL" id="CP131059">
    <property type="protein sequence ID" value="WNY24421.1"/>
    <property type="molecule type" value="Genomic_DNA"/>
</dbReference>
<dbReference type="InterPro" id="IPR027410">
    <property type="entry name" value="TCP-1-like_intermed_sf"/>
</dbReference>
<evidence type="ECO:0000256" key="1">
    <source>
        <dbReference type="ARBA" id="ARBA00008020"/>
    </source>
</evidence>
<dbReference type="PANTHER" id="PTHR11353">
    <property type="entry name" value="CHAPERONIN"/>
    <property type="match status" value="1"/>
</dbReference>